<dbReference type="Proteomes" id="UP000324748">
    <property type="component" value="Unassembled WGS sequence"/>
</dbReference>
<comment type="caution">
    <text evidence="1">The sequence shown here is derived from an EMBL/GenBank/DDBJ whole genome shotgun (WGS) entry which is preliminary data.</text>
</comment>
<dbReference type="EMBL" id="VSWC01000093">
    <property type="protein sequence ID" value="KAA1089208.1"/>
    <property type="molecule type" value="Genomic_DNA"/>
</dbReference>
<gene>
    <name evidence="1" type="ORF">PGT21_010251</name>
</gene>
<evidence type="ECO:0000313" key="1">
    <source>
        <dbReference type="EMBL" id="KAA1089208.1"/>
    </source>
</evidence>
<proteinExistence type="predicted"/>
<evidence type="ECO:0000313" key="2">
    <source>
        <dbReference type="Proteomes" id="UP000324748"/>
    </source>
</evidence>
<name>A0A5B0NMU7_PUCGR</name>
<accession>A0A5B0NMU7</accession>
<dbReference type="AlphaFoldDB" id="A0A5B0NMU7"/>
<reference evidence="1 2" key="1">
    <citation type="submission" date="2019-05" db="EMBL/GenBank/DDBJ databases">
        <title>Emergence of the Ug99 lineage of the wheat stem rust pathogen through somatic hybridization.</title>
        <authorList>
            <person name="Li F."/>
            <person name="Upadhyaya N.M."/>
            <person name="Sperschneider J."/>
            <person name="Matny O."/>
            <person name="Nguyen-Phuc H."/>
            <person name="Mago R."/>
            <person name="Raley C."/>
            <person name="Miller M.E."/>
            <person name="Silverstein K.A.T."/>
            <person name="Henningsen E."/>
            <person name="Hirsch C.D."/>
            <person name="Visser B."/>
            <person name="Pretorius Z.A."/>
            <person name="Steffenson B.J."/>
            <person name="Schwessinger B."/>
            <person name="Dodds P.N."/>
            <person name="Figueroa M."/>
        </authorList>
    </citation>
    <scope>NUCLEOTIDE SEQUENCE [LARGE SCALE GENOMIC DNA]</scope>
    <source>
        <strain evidence="1">21-0</strain>
    </source>
</reference>
<protein>
    <submittedName>
        <fullName evidence="1">Uncharacterized protein</fullName>
    </submittedName>
</protein>
<organism evidence="1 2">
    <name type="scientific">Puccinia graminis f. sp. tritici</name>
    <dbReference type="NCBI Taxonomy" id="56615"/>
    <lineage>
        <taxon>Eukaryota</taxon>
        <taxon>Fungi</taxon>
        <taxon>Dikarya</taxon>
        <taxon>Basidiomycota</taxon>
        <taxon>Pucciniomycotina</taxon>
        <taxon>Pucciniomycetes</taxon>
        <taxon>Pucciniales</taxon>
        <taxon>Pucciniaceae</taxon>
        <taxon>Puccinia</taxon>
    </lineage>
</organism>
<keyword evidence="2" id="KW-1185">Reference proteome</keyword>
<sequence length="103" mass="11555">MDLGCMDRSQQGPGVDSTIFNQTLPTHTHAFSIIIPLSPLQPSHPYTDNIHPRPTAIQMKKKKKIKIKILALPLQPGLVLHSNNVTLVIGKLGCDQLKREQRW</sequence>